<keyword evidence="2" id="KW-1185">Reference proteome</keyword>
<organism evidence="1 2">
    <name type="scientific">Shewanella fodinae</name>
    <dbReference type="NCBI Taxonomy" id="552357"/>
    <lineage>
        <taxon>Bacteria</taxon>
        <taxon>Pseudomonadati</taxon>
        <taxon>Pseudomonadota</taxon>
        <taxon>Gammaproteobacteria</taxon>
        <taxon>Alteromonadales</taxon>
        <taxon>Shewanellaceae</taxon>
        <taxon>Shewanella</taxon>
    </lineage>
</organism>
<dbReference type="AlphaFoldDB" id="A0A4R2F8G9"/>
<evidence type="ECO:0000313" key="1">
    <source>
        <dbReference type="EMBL" id="TCN81348.1"/>
    </source>
</evidence>
<protein>
    <submittedName>
        <fullName evidence="1">Uncharacterized protein</fullName>
    </submittedName>
</protein>
<name>A0A4R2F8G9_9GAMM</name>
<dbReference type="Proteomes" id="UP000294832">
    <property type="component" value="Unassembled WGS sequence"/>
</dbReference>
<evidence type="ECO:0000313" key="2">
    <source>
        <dbReference type="Proteomes" id="UP000294832"/>
    </source>
</evidence>
<comment type="caution">
    <text evidence="1">The sequence shown here is derived from an EMBL/GenBank/DDBJ whole genome shotgun (WGS) entry which is preliminary data.</text>
</comment>
<sequence length="73" mass="7996">MKTTYVSRIPIPADCSKNASLSCQSCSRLIEIEGEMLCYRGGKITGLKPISEQDGCVSILCDGWQTRRPASNK</sequence>
<dbReference type="EMBL" id="SLWF01000024">
    <property type="protein sequence ID" value="TCN81348.1"/>
    <property type="molecule type" value="Genomic_DNA"/>
</dbReference>
<gene>
    <name evidence="1" type="ORF">EDC91_1242</name>
</gene>
<reference evidence="1 2" key="1">
    <citation type="submission" date="2019-03" db="EMBL/GenBank/DDBJ databases">
        <title>Freshwater and sediment microbial communities from various areas in North America, analyzing microbe dynamics in response to fracking.</title>
        <authorList>
            <person name="Lamendella R."/>
        </authorList>
    </citation>
    <scope>NUCLEOTIDE SEQUENCE [LARGE SCALE GENOMIC DNA]</scope>
    <source>
        <strain evidence="1 2">74A</strain>
    </source>
</reference>
<dbReference type="OrthoDB" id="6269061at2"/>
<proteinExistence type="predicted"/>
<accession>A0A4R2F8G9</accession>